<dbReference type="PANTHER" id="PTHR43734">
    <property type="entry name" value="PHYTOENE DESATURASE"/>
    <property type="match status" value="1"/>
</dbReference>
<keyword evidence="3 5" id="KW-0125">Carotenoid biosynthesis</keyword>
<gene>
    <name evidence="7" type="ORF">C882_1683</name>
</gene>
<evidence type="ECO:0000256" key="3">
    <source>
        <dbReference type="ARBA" id="ARBA00022746"/>
    </source>
</evidence>
<evidence type="ECO:0000256" key="5">
    <source>
        <dbReference type="RuleBase" id="RU362075"/>
    </source>
</evidence>
<name>K9H3I8_9PROT</name>
<dbReference type="PANTHER" id="PTHR43734:SF7">
    <property type="entry name" value="4,4'-DIAPONEUROSPORENE OXYGENASE"/>
    <property type="match status" value="1"/>
</dbReference>
<keyword evidence="8" id="KW-1185">Reference proteome</keyword>
<evidence type="ECO:0000256" key="2">
    <source>
        <dbReference type="ARBA" id="ARBA00006046"/>
    </source>
</evidence>
<proteinExistence type="inferred from homology"/>
<dbReference type="SUPFAM" id="SSF51905">
    <property type="entry name" value="FAD/NAD(P)-binding domain"/>
    <property type="match status" value="1"/>
</dbReference>
<evidence type="ECO:0000256" key="1">
    <source>
        <dbReference type="ARBA" id="ARBA00004829"/>
    </source>
</evidence>
<comment type="caution">
    <text evidence="7">The sequence shown here is derived from an EMBL/GenBank/DDBJ whole genome shotgun (WGS) entry which is preliminary data.</text>
</comment>
<dbReference type="PRINTS" id="PR00419">
    <property type="entry name" value="ADXRDTASE"/>
</dbReference>
<dbReference type="NCBIfam" id="NF045637">
    <property type="entry name" value="carotdesatCrtDProt"/>
    <property type="match status" value="1"/>
</dbReference>
<evidence type="ECO:0000259" key="6">
    <source>
        <dbReference type="Pfam" id="PF01593"/>
    </source>
</evidence>
<evidence type="ECO:0000313" key="7">
    <source>
        <dbReference type="EMBL" id="EKV32845.1"/>
    </source>
</evidence>
<comment type="pathway">
    <text evidence="1 5">Carotenoid biosynthesis.</text>
</comment>
<feature type="domain" description="Amine oxidase" evidence="6">
    <location>
        <begin position="24"/>
        <end position="500"/>
    </location>
</feature>
<dbReference type="InterPro" id="IPR014105">
    <property type="entry name" value="Carotenoid/retinoid_OxRdtase"/>
</dbReference>
<dbReference type="PATRIC" id="fig|1238182.3.peg.221"/>
<dbReference type="EMBL" id="ANHY01000002">
    <property type="protein sequence ID" value="EKV32845.1"/>
    <property type="molecule type" value="Genomic_DNA"/>
</dbReference>
<dbReference type="Proteomes" id="UP000009881">
    <property type="component" value="Unassembled WGS sequence"/>
</dbReference>
<dbReference type="eggNOG" id="COG1233">
    <property type="taxonomic scope" value="Bacteria"/>
</dbReference>
<protein>
    <submittedName>
        <fullName evidence="7">Methoxyneurosporene dehydrogenase</fullName>
    </submittedName>
</protein>
<organism evidence="7 8">
    <name type="scientific">Caenispirillum salinarum AK4</name>
    <dbReference type="NCBI Taxonomy" id="1238182"/>
    <lineage>
        <taxon>Bacteria</taxon>
        <taxon>Pseudomonadati</taxon>
        <taxon>Pseudomonadota</taxon>
        <taxon>Alphaproteobacteria</taxon>
        <taxon>Rhodospirillales</taxon>
        <taxon>Novispirillaceae</taxon>
        <taxon>Caenispirillum</taxon>
    </lineage>
</organism>
<sequence>MSISREVFAAVDRRAHVAVIGAGVAGLTAAVDLARRGFAVTVLERGPTPGGKMRTVDVAGRAIDAGPTVLTLPDVLEDLFADAGARLADHLTLEGADILARHAWPDDGGRFDLPADPDAAVAAVEAFAGAAEARRFARFLKDARRIYQTLDQPFMRSERPSVGGLVKRAGALNLAGIKPFATLWKALGDYFHDPRLRQLFGRYATYTGSNPYLAPATLMLIAHVEQAGVWVPQGGMAAVARALAGLAESLGVAFLYSADVSAILTGRQGVEGVRLADGATIAAESVVCNADVAALSTGLFGTAPAAAVPATRPADRSLSALTLALVAEAEGFPLSHHTVFFSGDYRAEFDAIARGRLPPEPTVYVCAQDRGAAADSPAPQGVERLFLIVNAPATADTHPLSEQEIARCEETTFTLMARCGLTLKTAPTDMVRTGPAEFAGLFPATGGALYGRASHGWTASFDRPGARTRLPGLYLAGGSVHPGAGVPMAALSGRLAAACLAKDRASMQP</sequence>
<dbReference type="GO" id="GO:0016491">
    <property type="term" value="F:oxidoreductase activity"/>
    <property type="evidence" value="ECO:0007669"/>
    <property type="project" value="UniProtKB-KW"/>
</dbReference>
<dbReference type="GO" id="GO:0016117">
    <property type="term" value="P:carotenoid biosynthetic process"/>
    <property type="evidence" value="ECO:0007669"/>
    <property type="project" value="UniProtKB-KW"/>
</dbReference>
<dbReference type="AlphaFoldDB" id="K9H3I8"/>
<keyword evidence="4 5" id="KW-0560">Oxidoreductase</keyword>
<evidence type="ECO:0000256" key="4">
    <source>
        <dbReference type="ARBA" id="ARBA00023002"/>
    </source>
</evidence>
<reference evidence="7 8" key="1">
    <citation type="journal article" date="2013" name="Genome Announc.">
        <title>Draft Genome Sequence of an Alphaproteobacterium, Caenispirillum salinarum AK4(T), Isolated from a Solar Saltern.</title>
        <authorList>
            <person name="Khatri I."/>
            <person name="Singh A."/>
            <person name="Korpole S."/>
            <person name="Pinnaka A.K."/>
            <person name="Subramanian S."/>
        </authorList>
    </citation>
    <scope>NUCLEOTIDE SEQUENCE [LARGE SCALE GENOMIC DNA]</scope>
    <source>
        <strain evidence="7 8">AK4</strain>
    </source>
</reference>
<dbReference type="Gene3D" id="3.50.50.60">
    <property type="entry name" value="FAD/NAD(P)-binding domain"/>
    <property type="match status" value="2"/>
</dbReference>
<dbReference type="InterPro" id="IPR002937">
    <property type="entry name" value="Amino_oxidase"/>
</dbReference>
<comment type="similarity">
    <text evidence="2 5">Belongs to the carotenoid/retinoid oxidoreductase family.</text>
</comment>
<accession>K9H3I8</accession>
<dbReference type="NCBIfam" id="TIGR02734">
    <property type="entry name" value="crtI_fam"/>
    <property type="match status" value="1"/>
</dbReference>
<evidence type="ECO:0000313" key="8">
    <source>
        <dbReference type="Proteomes" id="UP000009881"/>
    </source>
</evidence>
<dbReference type="InterPro" id="IPR036188">
    <property type="entry name" value="FAD/NAD-bd_sf"/>
</dbReference>
<dbReference type="STRING" id="1238182.C882_1683"/>
<dbReference type="InterPro" id="IPR054841">
    <property type="entry name" value="carotdesatCrtD"/>
</dbReference>
<dbReference type="Pfam" id="PF01593">
    <property type="entry name" value="Amino_oxidase"/>
    <property type="match status" value="1"/>
</dbReference>
<dbReference type="RefSeq" id="WP_009538672.1">
    <property type="nucleotide sequence ID" value="NZ_ANHY01000002.1"/>
</dbReference>